<dbReference type="CDD" id="cd00037">
    <property type="entry name" value="CLECT"/>
    <property type="match status" value="1"/>
</dbReference>
<dbReference type="Ensembl" id="ENSHHUT00000065560.1">
    <property type="protein sequence ID" value="ENSHHUP00000063414.1"/>
    <property type="gene ID" value="ENSHHUG00000037439.1"/>
</dbReference>
<keyword evidence="2" id="KW-0812">Transmembrane</keyword>
<evidence type="ECO:0000259" key="3">
    <source>
        <dbReference type="PROSITE" id="PS50041"/>
    </source>
</evidence>
<dbReference type="AlphaFoldDB" id="A0A4W5PSB4"/>
<evidence type="ECO:0000256" key="2">
    <source>
        <dbReference type="SAM" id="Phobius"/>
    </source>
</evidence>
<dbReference type="GeneTree" id="ENSGT01150000286973"/>
<evidence type="ECO:0000256" key="1">
    <source>
        <dbReference type="ARBA" id="ARBA00023157"/>
    </source>
</evidence>
<organism evidence="4 5">
    <name type="scientific">Hucho hucho</name>
    <name type="common">huchen</name>
    <dbReference type="NCBI Taxonomy" id="62062"/>
    <lineage>
        <taxon>Eukaryota</taxon>
        <taxon>Metazoa</taxon>
        <taxon>Chordata</taxon>
        <taxon>Craniata</taxon>
        <taxon>Vertebrata</taxon>
        <taxon>Euteleostomi</taxon>
        <taxon>Actinopterygii</taxon>
        <taxon>Neopterygii</taxon>
        <taxon>Teleostei</taxon>
        <taxon>Protacanthopterygii</taxon>
        <taxon>Salmoniformes</taxon>
        <taxon>Salmonidae</taxon>
        <taxon>Salmoninae</taxon>
        <taxon>Hucho</taxon>
    </lineage>
</organism>
<dbReference type="PANTHER" id="PTHR22803">
    <property type="entry name" value="MANNOSE, PHOSPHOLIPASE, LECTIN RECEPTOR RELATED"/>
    <property type="match status" value="1"/>
</dbReference>
<protein>
    <recommendedName>
        <fullName evidence="3">C-type lectin domain-containing protein</fullName>
    </recommendedName>
</protein>
<dbReference type="PROSITE" id="PS50041">
    <property type="entry name" value="C_TYPE_LECTIN_2"/>
    <property type="match status" value="1"/>
</dbReference>
<dbReference type="PRINTS" id="PR00356">
    <property type="entry name" value="ANTIFREEZEII"/>
</dbReference>
<dbReference type="FunFam" id="3.10.100.10:FF:000155">
    <property type="entry name" value="Serum lectin isoform 1"/>
    <property type="match status" value="1"/>
</dbReference>
<dbReference type="SMART" id="SM00034">
    <property type="entry name" value="CLECT"/>
    <property type="match status" value="1"/>
</dbReference>
<evidence type="ECO:0000313" key="4">
    <source>
        <dbReference type="Ensembl" id="ENSHHUP00000063414.1"/>
    </source>
</evidence>
<dbReference type="SUPFAM" id="SSF56436">
    <property type="entry name" value="C-type lectin-like"/>
    <property type="match status" value="1"/>
</dbReference>
<dbReference type="Proteomes" id="UP000314982">
    <property type="component" value="Unassembled WGS sequence"/>
</dbReference>
<reference evidence="4" key="2">
    <citation type="submission" date="2025-08" db="UniProtKB">
        <authorList>
            <consortium name="Ensembl"/>
        </authorList>
    </citation>
    <scope>IDENTIFICATION</scope>
</reference>
<dbReference type="InterPro" id="IPR018378">
    <property type="entry name" value="C-type_lectin_CS"/>
</dbReference>
<proteinExistence type="predicted"/>
<dbReference type="InterPro" id="IPR002353">
    <property type="entry name" value="AntifreezeII"/>
</dbReference>
<dbReference type="STRING" id="62062.ENSHHUP00000063414"/>
<dbReference type="InterPro" id="IPR016187">
    <property type="entry name" value="CTDL_fold"/>
</dbReference>
<keyword evidence="5" id="KW-1185">Reference proteome</keyword>
<evidence type="ECO:0000313" key="5">
    <source>
        <dbReference type="Proteomes" id="UP000314982"/>
    </source>
</evidence>
<keyword evidence="2" id="KW-0472">Membrane</keyword>
<dbReference type="InterPro" id="IPR050111">
    <property type="entry name" value="C-type_lectin/snaclec_domain"/>
</dbReference>
<sequence length="205" mass="22925">MNRTCRTYQCFTLTGDHHMAMLTISLLLCAAVALSGATVLGLFQDFEQALHLGAEGAEEGIMATENRNQCPTGWFQFGSRCFMFVETARTWPLAERHCVSLGANLASVHSSAEYQFLQEVAGSKTGGFSTTWIGGFDAVQDRLWFWSDGSEFDYQNWKKGEPNNSGGREPCMVINWGDEYRWNDINCGNSFPSVCSKRICKIQKN</sequence>
<reference evidence="5" key="1">
    <citation type="submission" date="2018-06" db="EMBL/GenBank/DDBJ databases">
        <title>Genome assembly of Danube salmon.</title>
        <authorList>
            <person name="Macqueen D.J."/>
            <person name="Gundappa M.K."/>
        </authorList>
    </citation>
    <scope>NUCLEOTIDE SEQUENCE [LARGE SCALE GENOMIC DNA]</scope>
</reference>
<dbReference type="InterPro" id="IPR001304">
    <property type="entry name" value="C-type_lectin-like"/>
</dbReference>
<feature type="transmembrane region" description="Helical" evidence="2">
    <location>
        <begin position="20"/>
        <end position="43"/>
    </location>
</feature>
<dbReference type="Pfam" id="PF00059">
    <property type="entry name" value="Lectin_C"/>
    <property type="match status" value="1"/>
</dbReference>
<accession>A0A4W5PSB4</accession>
<name>A0A4W5PSB4_9TELE</name>
<dbReference type="Gene3D" id="3.10.100.10">
    <property type="entry name" value="Mannose-Binding Protein A, subunit A"/>
    <property type="match status" value="1"/>
</dbReference>
<dbReference type="PROSITE" id="PS00615">
    <property type="entry name" value="C_TYPE_LECTIN_1"/>
    <property type="match status" value="1"/>
</dbReference>
<dbReference type="InterPro" id="IPR016186">
    <property type="entry name" value="C-type_lectin-like/link_sf"/>
</dbReference>
<keyword evidence="1" id="KW-1015">Disulfide bond</keyword>
<feature type="domain" description="C-type lectin" evidence="3">
    <location>
        <begin position="77"/>
        <end position="196"/>
    </location>
</feature>
<reference evidence="4" key="3">
    <citation type="submission" date="2025-09" db="UniProtKB">
        <authorList>
            <consortium name="Ensembl"/>
        </authorList>
    </citation>
    <scope>IDENTIFICATION</scope>
</reference>
<keyword evidence="2" id="KW-1133">Transmembrane helix</keyword>